<evidence type="ECO:0000256" key="6">
    <source>
        <dbReference type="ARBA" id="ARBA00022741"/>
    </source>
</evidence>
<evidence type="ECO:0000256" key="5">
    <source>
        <dbReference type="ARBA" id="ARBA00022692"/>
    </source>
</evidence>
<feature type="domain" description="FtsK" evidence="18">
    <location>
        <begin position="469"/>
        <end position="660"/>
    </location>
</feature>
<dbReference type="PROSITE" id="PS50901">
    <property type="entry name" value="FTSK"/>
    <property type="match status" value="1"/>
</dbReference>
<dbReference type="Pfam" id="PF17854">
    <property type="entry name" value="FtsK_alpha"/>
    <property type="match status" value="1"/>
</dbReference>
<dbReference type="SMART" id="SM00843">
    <property type="entry name" value="Ftsk_gamma"/>
    <property type="match status" value="1"/>
</dbReference>
<dbReference type="PANTHER" id="PTHR22683">
    <property type="entry name" value="SPORULATION PROTEIN RELATED"/>
    <property type="match status" value="1"/>
</dbReference>
<keyword evidence="6 15" id="KW-0547">Nucleotide-binding</keyword>
<dbReference type="SMART" id="SM00382">
    <property type="entry name" value="AAA"/>
    <property type="match status" value="1"/>
</dbReference>
<keyword evidence="8 15" id="KW-0067">ATP-binding</keyword>
<feature type="transmembrane region" description="Helical" evidence="17">
    <location>
        <begin position="127"/>
        <end position="148"/>
    </location>
</feature>
<keyword evidence="3" id="KW-1003">Cell membrane</keyword>
<dbReference type="SUPFAM" id="SSF46785">
    <property type="entry name" value="Winged helix' DNA-binding domain"/>
    <property type="match status" value="1"/>
</dbReference>
<keyword evidence="10" id="KW-0238">DNA-binding</keyword>
<evidence type="ECO:0000256" key="14">
    <source>
        <dbReference type="ARBA" id="ARBA00025923"/>
    </source>
</evidence>
<sequence length="813" mass="87935">MATKKKTNTRGTGRPAAKRGAKKKQPARLGYPAVVVLLAFLAVILGIFLYSSSAGLLGGPLHDFFFGLFSKVAYLLPPAVLGLAIYVGKKKSYERLAVKAALALLSLVLVGSMMQVFTKIEIPTRELYFYGVEGTGGGLLGGAFANLLQPLIGTFASFIIILFLLFVFLSVLFKVSFFSVIGSFISGVLGLRKEFEDVETIDAYEQGKKAKQKLEQKYVKKNKNASDLDFPIEAEQPKRKPRKKAGQAPVEQEPPEITEDLIEQRIDQIVFNPDLPLEEAAPAAPAAAENAAAPESSEAEPAAAEEPTQKAKKTTAAERAEIKEELDEAAATKREYVYPPLDLLKKPAAASADKRKEMYETANKLMDILKNFGVEAKLLQVTQGPTVTRYEIQPSTGVKLSKITGLAEDIALNLAVPTVLVAAVPGKAAVGIEVPNASVNTVSVRELLESDAFKNAKSKLAVAFGKDIGGNVVVGDIAKMPHVLIAGSTGSGKSVCINTIITSILYKASPDEVKLIMVDPKVVELGVYNGIPHLLIPVVTDPKRAAGALNWAVGEMMRRYALFAQTGCRNLEGYNKQMQKNGEETLPQIVIIIDELADLMMVAAKEVEDYVCRLAQLARAAGLHLIIATQRPSVDVITGLIKANVPSRIAFAVSSQVDSRTILDKGGAEKLLGKGDMLYHPTGLSSALRVQGAFVSDSEIENVVNFIKENSEVTHYSEDLADHIERCQTGENGVTDEKDEDGDELLPEAIDLAVELGQISTAMIQRRLKVGYARAGRIIDQMEQRGIISGANGSKPREVYMNRINLNDMDQEE</sequence>
<dbReference type="Gene3D" id="3.30.980.40">
    <property type="match status" value="1"/>
</dbReference>
<evidence type="ECO:0000256" key="3">
    <source>
        <dbReference type="ARBA" id="ARBA00022475"/>
    </source>
</evidence>
<dbReference type="InterPro" id="IPR003593">
    <property type="entry name" value="AAA+_ATPase"/>
</dbReference>
<proteinExistence type="inferred from homology"/>
<keyword evidence="5 17" id="KW-0812">Transmembrane</keyword>
<dbReference type="InterPro" id="IPR025199">
    <property type="entry name" value="FtsK_4TM"/>
</dbReference>
<dbReference type="Pfam" id="PF01580">
    <property type="entry name" value="FtsK_SpoIIIE"/>
    <property type="match status" value="1"/>
</dbReference>
<evidence type="ECO:0000256" key="9">
    <source>
        <dbReference type="ARBA" id="ARBA00022989"/>
    </source>
</evidence>
<dbReference type="InterPro" id="IPR027417">
    <property type="entry name" value="P-loop_NTPase"/>
</dbReference>
<dbReference type="AlphaFoldDB" id="A0A9D1LWM9"/>
<feature type="compositionally biased region" description="Low complexity" evidence="16">
    <location>
        <begin position="280"/>
        <end position="306"/>
    </location>
</feature>
<comment type="caution">
    <text evidence="19">The sequence shown here is derived from an EMBL/GenBank/DDBJ whole genome shotgun (WGS) entry which is preliminary data.</text>
</comment>
<dbReference type="Gene3D" id="1.10.10.10">
    <property type="entry name" value="Winged helix-like DNA-binding domain superfamily/Winged helix DNA-binding domain"/>
    <property type="match status" value="1"/>
</dbReference>
<evidence type="ECO:0000256" key="4">
    <source>
        <dbReference type="ARBA" id="ARBA00022618"/>
    </source>
</evidence>
<dbReference type="CDD" id="cd01127">
    <property type="entry name" value="TrwB_TraG_TraD_VirD4"/>
    <property type="match status" value="1"/>
</dbReference>
<evidence type="ECO:0000313" key="19">
    <source>
        <dbReference type="EMBL" id="HIU49383.1"/>
    </source>
</evidence>
<evidence type="ECO:0000256" key="10">
    <source>
        <dbReference type="ARBA" id="ARBA00023125"/>
    </source>
</evidence>
<feature type="transmembrane region" description="Helical" evidence="17">
    <location>
        <begin position="155"/>
        <end position="173"/>
    </location>
</feature>
<dbReference type="InterPro" id="IPR050206">
    <property type="entry name" value="FtsK/SpoIIIE/SftA"/>
</dbReference>
<dbReference type="GO" id="GO:0007059">
    <property type="term" value="P:chromosome segregation"/>
    <property type="evidence" value="ECO:0007669"/>
    <property type="project" value="UniProtKB-KW"/>
</dbReference>
<keyword evidence="4" id="KW-0132">Cell division</keyword>
<evidence type="ECO:0000256" key="15">
    <source>
        <dbReference type="PROSITE-ProRule" id="PRU00289"/>
    </source>
</evidence>
<keyword evidence="7" id="KW-0159">Chromosome partition</keyword>
<dbReference type="EMBL" id="DVND01000213">
    <property type="protein sequence ID" value="HIU49383.1"/>
    <property type="molecule type" value="Genomic_DNA"/>
</dbReference>
<dbReference type="GO" id="GO:0005524">
    <property type="term" value="F:ATP binding"/>
    <property type="evidence" value="ECO:0007669"/>
    <property type="project" value="UniProtKB-UniRule"/>
</dbReference>
<dbReference type="InterPro" id="IPR002543">
    <property type="entry name" value="FtsK_dom"/>
</dbReference>
<accession>A0A9D1LWM9</accession>
<feature type="region of interest" description="Disordered" evidence="16">
    <location>
        <begin position="229"/>
        <end position="256"/>
    </location>
</feature>
<dbReference type="SUPFAM" id="SSF52540">
    <property type="entry name" value="P-loop containing nucleoside triphosphate hydrolases"/>
    <property type="match status" value="1"/>
</dbReference>
<feature type="transmembrane region" description="Helical" evidence="17">
    <location>
        <begin position="64"/>
        <end position="87"/>
    </location>
</feature>
<feature type="transmembrane region" description="Helical" evidence="17">
    <location>
        <begin position="96"/>
        <end position="115"/>
    </location>
</feature>
<dbReference type="Pfam" id="PF09397">
    <property type="entry name" value="FtsK_gamma"/>
    <property type="match status" value="1"/>
</dbReference>
<feature type="transmembrane region" description="Helical" evidence="17">
    <location>
        <begin position="29"/>
        <end position="52"/>
    </location>
</feature>
<evidence type="ECO:0000256" key="13">
    <source>
        <dbReference type="ARBA" id="ARBA00024986"/>
    </source>
</evidence>
<dbReference type="InterPro" id="IPR018541">
    <property type="entry name" value="Ftsk_gamma"/>
</dbReference>
<comment type="similarity">
    <text evidence="2">Belongs to the FtsK/SpoIIIE/SftA family.</text>
</comment>
<dbReference type="InterPro" id="IPR036390">
    <property type="entry name" value="WH_DNA-bd_sf"/>
</dbReference>
<dbReference type="Pfam" id="PF13491">
    <property type="entry name" value="FtsK_4TM"/>
    <property type="match status" value="1"/>
</dbReference>
<feature type="binding site" evidence="15">
    <location>
        <begin position="487"/>
        <end position="494"/>
    </location>
    <ligand>
        <name>ATP</name>
        <dbReference type="ChEBI" id="CHEBI:30616"/>
    </ligand>
</feature>
<gene>
    <name evidence="19" type="ORF">IAB04_08435</name>
</gene>
<dbReference type="InterPro" id="IPR036388">
    <property type="entry name" value="WH-like_DNA-bd_sf"/>
</dbReference>
<keyword evidence="9 17" id="KW-1133">Transmembrane helix</keyword>
<evidence type="ECO:0000256" key="8">
    <source>
        <dbReference type="ARBA" id="ARBA00022840"/>
    </source>
</evidence>
<dbReference type="GO" id="GO:0003677">
    <property type="term" value="F:DNA binding"/>
    <property type="evidence" value="ECO:0007669"/>
    <property type="project" value="UniProtKB-KW"/>
</dbReference>
<evidence type="ECO:0000259" key="18">
    <source>
        <dbReference type="PROSITE" id="PS50901"/>
    </source>
</evidence>
<comment type="function">
    <text evidence="13">Essential cell division protein that coordinates cell division and chromosome segregation. The N-terminus is involved in assembly of the cell-division machinery. The C-terminus functions as a DNA motor that moves dsDNA in an ATP-dependent manner towards the dif recombination site, which is located within the replication terminus region. Required for activation of the Xer recombinase, allowing activation of chromosome unlinking by recombination.</text>
</comment>
<dbReference type="GO" id="GO:0005886">
    <property type="term" value="C:plasma membrane"/>
    <property type="evidence" value="ECO:0007669"/>
    <property type="project" value="UniProtKB-SubCell"/>
</dbReference>
<evidence type="ECO:0000256" key="12">
    <source>
        <dbReference type="ARBA" id="ARBA00023306"/>
    </source>
</evidence>
<dbReference type="Proteomes" id="UP000824111">
    <property type="component" value="Unassembled WGS sequence"/>
</dbReference>
<feature type="region of interest" description="Disordered" evidence="16">
    <location>
        <begin position="280"/>
        <end position="319"/>
    </location>
</feature>
<evidence type="ECO:0000256" key="16">
    <source>
        <dbReference type="SAM" id="MobiDB-lite"/>
    </source>
</evidence>
<organism evidence="19 20">
    <name type="scientific">Candidatus Avimonoglobus intestinipullorum</name>
    <dbReference type="NCBI Taxonomy" id="2840699"/>
    <lineage>
        <taxon>Bacteria</taxon>
        <taxon>Bacillati</taxon>
        <taxon>Bacillota</taxon>
        <taxon>Clostridia</taxon>
        <taxon>Eubacteriales</taxon>
        <taxon>Candidatus Avimonoglobus</taxon>
    </lineage>
</organism>
<dbReference type="Gene3D" id="3.40.50.300">
    <property type="entry name" value="P-loop containing nucleotide triphosphate hydrolases"/>
    <property type="match status" value="1"/>
</dbReference>
<evidence type="ECO:0000256" key="2">
    <source>
        <dbReference type="ARBA" id="ARBA00006474"/>
    </source>
</evidence>
<feature type="region of interest" description="Disordered" evidence="16">
    <location>
        <begin position="1"/>
        <end position="24"/>
    </location>
</feature>
<name>A0A9D1LWM9_9FIRM</name>
<protein>
    <submittedName>
        <fullName evidence="19">DNA translocase FtsK</fullName>
    </submittedName>
</protein>
<comment type="subcellular location">
    <subcellularLocation>
        <location evidence="1">Cell membrane</location>
        <topology evidence="1">Multi-pass membrane protein</topology>
    </subcellularLocation>
</comment>
<keyword evidence="12" id="KW-0131">Cell cycle</keyword>
<evidence type="ECO:0000256" key="17">
    <source>
        <dbReference type="SAM" id="Phobius"/>
    </source>
</evidence>
<dbReference type="PANTHER" id="PTHR22683:SF41">
    <property type="entry name" value="DNA TRANSLOCASE FTSK"/>
    <property type="match status" value="1"/>
</dbReference>
<evidence type="ECO:0000256" key="7">
    <source>
        <dbReference type="ARBA" id="ARBA00022829"/>
    </source>
</evidence>
<evidence type="ECO:0000313" key="20">
    <source>
        <dbReference type="Proteomes" id="UP000824111"/>
    </source>
</evidence>
<dbReference type="GO" id="GO:0051301">
    <property type="term" value="P:cell division"/>
    <property type="evidence" value="ECO:0007669"/>
    <property type="project" value="UniProtKB-KW"/>
</dbReference>
<keyword evidence="11 17" id="KW-0472">Membrane</keyword>
<comment type="subunit">
    <text evidence="14">Homohexamer. Forms a ring that surrounds DNA.</text>
</comment>
<reference evidence="19" key="1">
    <citation type="submission" date="2020-10" db="EMBL/GenBank/DDBJ databases">
        <authorList>
            <person name="Gilroy R."/>
        </authorList>
    </citation>
    <scope>NUCLEOTIDE SEQUENCE</scope>
    <source>
        <strain evidence="19">ChiSjej4B22-9803</strain>
    </source>
</reference>
<reference evidence="19" key="2">
    <citation type="journal article" date="2021" name="PeerJ">
        <title>Extensive microbial diversity within the chicken gut microbiome revealed by metagenomics and culture.</title>
        <authorList>
            <person name="Gilroy R."/>
            <person name="Ravi A."/>
            <person name="Getino M."/>
            <person name="Pursley I."/>
            <person name="Horton D.L."/>
            <person name="Alikhan N.F."/>
            <person name="Baker D."/>
            <person name="Gharbi K."/>
            <person name="Hall N."/>
            <person name="Watson M."/>
            <person name="Adriaenssens E.M."/>
            <person name="Foster-Nyarko E."/>
            <person name="Jarju S."/>
            <person name="Secka A."/>
            <person name="Antonio M."/>
            <person name="Oren A."/>
            <person name="Chaudhuri R.R."/>
            <person name="La Ragione R."/>
            <person name="Hildebrand F."/>
            <person name="Pallen M.J."/>
        </authorList>
    </citation>
    <scope>NUCLEOTIDE SEQUENCE</scope>
    <source>
        <strain evidence="19">ChiSjej4B22-9803</strain>
    </source>
</reference>
<evidence type="ECO:0000256" key="1">
    <source>
        <dbReference type="ARBA" id="ARBA00004651"/>
    </source>
</evidence>
<evidence type="ECO:0000256" key="11">
    <source>
        <dbReference type="ARBA" id="ARBA00023136"/>
    </source>
</evidence>
<dbReference type="InterPro" id="IPR041027">
    <property type="entry name" value="FtsK_alpha"/>
</dbReference>